<accession>A0A089LV55</accession>
<dbReference type="HOGENOM" id="CLU_1642086_0_0_9"/>
<protein>
    <submittedName>
        <fullName evidence="2">Uncharacterized protein</fullName>
    </submittedName>
</protein>
<evidence type="ECO:0000313" key="2">
    <source>
        <dbReference type="EMBL" id="AIQ64010.1"/>
    </source>
</evidence>
<keyword evidence="1" id="KW-0732">Signal</keyword>
<feature type="signal peptide" evidence="1">
    <location>
        <begin position="1"/>
        <end position="20"/>
    </location>
</feature>
<dbReference type="STRING" id="169760.PSTEL_13845"/>
<name>A0A089LV55_9BACL</name>
<keyword evidence="3" id="KW-1185">Reference proteome</keyword>
<reference evidence="2 3" key="1">
    <citation type="submission" date="2014-08" db="EMBL/GenBank/DDBJ databases">
        <title>Comparative genomics of the Paenibacillus odorifer group.</title>
        <authorList>
            <person name="den Bakker H.C."/>
            <person name="Tsai Y.-C."/>
            <person name="Martin N."/>
            <person name="Korlach J."/>
            <person name="Wiedmann M."/>
        </authorList>
    </citation>
    <scope>NUCLEOTIDE SEQUENCE [LARGE SCALE GENOMIC DNA]</scope>
    <source>
        <strain evidence="2 3">DSM 14472</strain>
    </source>
</reference>
<evidence type="ECO:0000256" key="1">
    <source>
        <dbReference type="SAM" id="SignalP"/>
    </source>
</evidence>
<dbReference type="KEGG" id="pste:PSTEL_13845"/>
<evidence type="ECO:0000313" key="3">
    <source>
        <dbReference type="Proteomes" id="UP000029507"/>
    </source>
</evidence>
<dbReference type="OrthoDB" id="9915887at2"/>
<gene>
    <name evidence="2" type="ORF">PSTEL_13845</name>
</gene>
<dbReference type="EMBL" id="CP009286">
    <property type="protein sequence ID" value="AIQ64010.1"/>
    <property type="molecule type" value="Genomic_DNA"/>
</dbReference>
<sequence length="161" mass="18590">MRVFNLAIALLSLLLLTTFKSDLPAFRDVEWGMSQAEVKARESLTLNDEHSDGATGELIYRLDSRYSPNAEVYYFFPQNRQNRLSLASYLYELEQPDARDRLTDYFHRRFNRLYGEGKPSTNSNLPGYVWLKQGIFLINDPGAQAVVIDYFDPDSTITFSQ</sequence>
<dbReference type="Proteomes" id="UP000029507">
    <property type="component" value="Chromosome"/>
</dbReference>
<dbReference type="RefSeq" id="WP_038695955.1">
    <property type="nucleotide sequence ID" value="NZ_CP009286.1"/>
</dbReference>
<organism evidence="2 3">
    <name type="scientific">Paenibacillus stellifer</name>
    <dbReference type="NCBI Taxonomy" id="169760"/>
    <lineage>
        <taxon>Bacteria</taxon>
        <taxon>Bacillati</taxon>
        <taxon>Bacillota</taxon>
        <taxon>Bacilli</taxon>
        <taxon>Bacillales</taxon>
        <taxon>Paenibacillaceae</taxon>
        <taxon>Paenibacillus</taxon>
    </lineage>
</organism>
<proteinExistence type="predicted"/>
<feature type="chain" id="PRO_5038410014" evidence="1">
    <location>
        <begin position="21"/>
        <end position="161"/>
    </location>
</feature>
<dbReference type="AlphaFoldDB" id="A0A089LV55"/>